<dbReference type="EMBL" id="GBXM01046880">
    <property type="protein sequence ID" value="JAH61697.1"/>
    <property type="molecule type" value="Transcribed_RNA"/>
</dbReference>
<reference evidence="1" key="1">
    <citation type="submission" date="2014-11" db="EMBL/GenBank/DDBJ databases">
        <authorList>
            <person name="Amaro Gonzalez C."/>
        </authorList>
    </citation>
    <scope>NUCLEOTIDE SEQUENCE</scope>
</reference>
<sequence length="31" mass="3282">MCFAGVGVETYKDGRSPGTGSGCPDLDDFWI</sequence>
<evidence type="ECO:0000313" key="1">
    <source>
        <dbReference type="EMBL" id="JAH61697.1"/>
    </source>
</evidence>
<proteinExistence type="predicted"/>
<organism evidence="1">
    <name type="scientific">Anguilla anguilla</name>
    <name type="common">European freshwater eel</name>
    <name type="synonym">Muraena anguilla</name>
    <dbReference type="NCBI Taxonomy" id="7936"/>
    <lineage>
        <taxon>Eukaryota</taxon>
        <taxon>Metazoa</taxon>
        <taxon>Chordata</taxon>
        <taxon>Craniata</taxon>
        <taxon>Vertebrata</taxon>
        <taxon>Euteleostomi</taxon>
        <taxon>Actinopterygii</taxon>
        <taxon>Neopterygii</taxon>
        <taxon>Teleostei</taxon>
        <taxon>Anguilliformes</taxon>
        <taxon>Anguillidae</taxon>
        <taxon>Anguilla</taxon>
    </lineage>
</organism>
<reference evidence="1" key="2">
    <citation type="journal article" date="2015" name="Fish Shellfish Immunol.">
        <title>Early steps in the European eel (Anguilla anguilla)-Vibrio vulnificus interaction in the gills: Role of the RtxA13 toxin.</title>
        <authorList>
            <person name="Callol A."/>
            <person name="Pajuelo D."/>
            <person name="Ebbesson L."/>
            <person name="Teles M."/>
            <person name="MacKenzie S."/>
            <person name="Amaro C."/>
        </authorList>
    </citation>
    <scope>NUCLEOTIDE SEQUENCE</scope>
</reference>
<protein>
    <submittedName>
        <fullName evidence="1">Uncharacterized protein</fullName>
    </submittedName>
</protein>
<dbReference type="AlphaFoldDB" id="A0A0E9U7H1"/>
<accession>A0A0E9U7H1</accession>
<name>A0A0E9U7H1_ANGAN</name>